<dbReference type="Proteomes" id="UP000664940">
    <property type="component" value="Unassembled WGS sequence"/>
</dbReference>
<accession>A0A834A7V7</accession>
<proteinExistence type="predicted"/>
<dbReference type="AlphaFoldDB" id="A0A834A7V7"/>
<evidence type="ECO:0000313" key="1">
    <source>
        <dbReference type="EMBL" id="KAF6109698.1"/>
    </source>
</evidence>
<dbReference type="PANTHER" id="PTHR46060">
    <property type="entry name" value="MARINER MOS1 TRANSPOSASE-LIKE PROTEIN"/>
    <property type="match status" value="1"/>
</dbReference>
<comment type="caution">
    <text evidence="1">The sequence shown here is derived from an EMBL/GenBank/DDBJ whole genome shotgun (WGS) entry which is preliminary data.</text>
</comment>
<reference evidence="1 2" key="1">
    <citation type="journal article" date="2020" name="Nature">
        <title>Six reference-quality genomes reveal evolution of bat adaptations.</title>
        <authorList>
            <person name="Jebb D."/>
            <person name="Huang Z."/>
            <person name="Pippel M."/>
            <person name="Hughes G.M."/>
            <person name="Lavrichenko K."/>
            <person name="Devanna P."/>
            <person name="Winkler S."/>
            <person name="Jermiin L.S."/>
            <person name="Skirmuntt E.C."/>
            <person name="Katzourakis A."/>
            <person name="Burkitt-Gray L."/>
            <person name="Ray D.A."/>
            <person name="Sullivan K.A.M."/>
            <person name="Roscito J.G."/>
            <person name="Kirilenko B.M."/>
            <person name="Davalos L.M."/>
            <person name="Corthals A.P."/>
            <person name="Power M.L."/>
            <person name="Jones G."/>
            <person name="Ransome R.D."/>
            <person name="Dechmann D.K.N."/>
            <person name="Locatelli A.G."/>
            <person name="Puechmaille S.J."/>
            <person name="Fedrigo O."/>
            <person name="Jarvis E.D."/>
            <person name="Hiller M."/>
            <person name="Vernes S.C."/>
            <person name="Myers E.W."/>
            <person name="Teeling E.C."/>
        </authorList>
    </citation>
    <scope>NUCLEOTIDE SEQUENCE [LARGE SCALE GENOMIC DNA]</scope>
    <source>
        <strain evidence="1">Bat1K_MPI-CBG_1</strain>
    </source>
</reference>
<dbReference type="Gene3D" id="3.30.420.10">
    <property type="entry name" value="Ribonuclease H-like superfamily/Ribonuclease H"/>
    <property type="match status" value="1"/>
</dbReference>
<dbReference type="PANTHER" id="PTHR46060:SF1">
    <property type="entry name" value="MARINER MOS1 TRANSPOSASE-LIKE PROTEIN"/>
    <property type="match status" value="1"/>
</dbReference>
<evidence type="ECO:0008006" key="3">
    <source>
        <dbReference type="Google" id="ProtNLM"/>
    </source>
</evidence>
<protein>
    <recommendedName>
        <fullName evidence="3">Mariner Mos1 transposase</fullName>
    </recommendedName>
</protein>
<dbReference type="EMBL" id="JABVXQ010000005">
    <property type="protein sequence ID" value="KAF6109698.1"/>
    <property type="molecule type" value="Genomic_DNA"/>
</dbReference>
<dbReference type="InterPro" id="IPR052709">
    <property type="entry name" value="Transposase-MT_Hybrid"/>
</dbReference>
<evidence type="ECO:0000313" key="2">
    <source>
        <dbReference type="Proteomes" id="UP000664940"/>
    </source>
</evidence>
<gene>
    <name evidence="1" type="ORF">HJG60_010924</name>
</gene>
<organism evidence="1 2">
    <name type="scientific">Phyllostomus discolor</name>
    <name type="common">pale spear-nosed bat</name>
    <dbReference type="NCBI Taxonomy" id="89673"/>
    <lineage>
        <taxon>Eukaryota</taxon>
        <taxon>Metazoa</taxon>
        <taxon>Chordata</taxon>
        <taxon>Craniata</taxon>
        <taxon>Vertebrata</taxon>
        <taxon>Euteleostomi</taxon>
        <taxon>Mammalia</taxon>
        <taxon>Eutheria</taxon>
        <taxon>Laurasiatheria</taxon>
        <taxon>Chiroptera</taxon>
        <taxon>Yangochiroptera</taxon>
        <taxon>Phyllostomidae</taxon>
        <taxon>Phyllostominae</taxon>
        <taxon>Phyllostomus</taxon>
    </lineage>
</organism>
<dbReference type="InterPro" id="IPR036397">
    <property type="entry name" value="RNaseH_sf"/>
</dbReference>
<name>A0A834A7V7_9CHIR</name>
<sequence length="120" mass="13815">MKHVVAKFIPCLLLPEQKEHCAEVANDLIQIATNEPDFLKKAITGDESWVYGYDPEKKKRCGHPSGSHLILQTRRRHSKVAARSRPCSLCFFDWEGVVHHEYVPSQGQIINKEHYLNVLH</sequence>
<dbReference type="GO" id="GO:0003676">
    <property type="term" value="F:nucleic acid binding"/>
    <property type="evidence" value="ECO:0007669"/>
    <property type="project" value="InterPro"/>
</dbReference>